<keyword evidence="3" id="KW-1185">Reference proteome</keyword>
<dbReference type="AlphaFoldDB" id="A0A1I5XC50"/>
<dbReference type="RefSeq" id="WP_092480393.1">
    <property type="nucleotide sequence ID" value="NZ_FOXW01000004.1"/>
</dbReference>
<reference evidence="2 3" key="1">
    <citation type="submission" date="2016-10" db="EMBL/GenBank/DDBJ databases">
        <authorList>
            <person name="de Groot N.N."/>
        </authorList>
    </citation>
    <scope>NUCLEOTIDE SEQUENCE [LARGE SCALE GENOMIC DNA]</scope>
    <source>
        <strain evidence="2 3">DSM 20581</strain>
    </source>
</reference>
<accession>A0A1I5XC50</accession>
<evidence type="ECO:0000313" key="2">
    <source>
        <dbReference type="EMBL" id="SFQ29535.1"/>
    </source>
</evidence>
<dbReference type="Proteomes" id="UP000199136">
    <property type="component" value="Unassembled WGS sequence"/>
</dbReference>
<evidence type="ECO:0000256" key="1">
    <source>
        <dbReference type="SAM" id="Phobius"/>
    </source>
</evidence>
<keyword evidence="1" id="KW-1133">Transmembrane helix</keyword>
<organism evidence="2 3">
    <name type="scientific">Desemzia incerta</name>
    <dbReference type="NCBI Taxonomy" id="82801"/>
    <lineage>
        <taxon>Bacteria</taxon>
        <taxon>Bacillati</taxon>
        <taxon>Bacillota</taxon>
        <taxon>Bacilli</taxon>
        <taxon>Lactobacillales</taxon>
        <taxon>Carnobacteriaceae</taxon>
        <taxon>Desemzia</taxon>
    </lineage>
</organism>
<dbReference type="EMBL" id="FOXW01000004">
    <property type="protein sequence ID" value="SFQ29535.1"/>
    <property type="molecule type" value="Genomic_DNA"/>
</dbReference>
<name>A0A1I5XC50_9LACT</name>
<keyword evidence="1" id="KW-0472">Membrane</keyword>
<feature type="transmembrane region" description="Helical" evidence="1">
    <location>
        <begin position="43"/>
        <end position="59"/>
    </location>
</feature>
<protein>
    <submittedName>
        <fullName evidence="2">Uncharacterized protein</fullName>
    </submittedName>
</protein>
<dbReference type="OrthoDB" id="2920732at2"/>
<proteinExistence type="predicted"/>
<keyword evidence="1" id="KW-0812">Transmembrane</keyword>
<evidence type="ECO:0000313" key="3">
    <source>
        <dbReference type="Proteomes" id="UP000199136"/>
    </source>
</evidence>
<sequence length="140" mass="16184">MNHFGELLYTGKTDNNKNGFVFVLSGIMFLIVANFIYAKTFALVVGGLFTLFGLYLLLFKRSEEFFIYENAIVLNHKGQEVSIPKEQISHIEYQEIKARRSLIVNYYPVLVLSDQKKVLLNKVFNSSVNQDFKKVLESYI</sequence>
<feature type="transmembrane region" description="Helical" evidence="1">
    <location>
        <begin position="20"/>
        <end position="37"/>
    </location>
</feature>
<gene>
    <name evidence="2" type="ORF">SAMN04488506_1344</name>
</gene>